<proteinExistence type="predicted"/>
<name>A0A8J6KAJ8_ELECQ</name>
<gene>
    <name evidence="2" type="ORF">GDO78_006970</name>
</gene>
<evidence type="ECO:0000313" key="3">
    <source>
        <dbReference type="Proteomes" id="UP000770717"/>
    </source>
</evidence>
<feature type="region of interest" description="Disordered" evidence="1">
    <location>
        <begin position="1"/>
        <end position="23"/>
    </location>
</feature>
<dbReference type="EMBL" id="WNTK01000003">
    <property type="protein sequence ID" value="KAG9486858.1"/>
    <property type="molecule type" value="Genomic_DNA"/>
</dbReference>
<evidence type="ECO:0000256" key="1">
    <source>
        <dbReference type="SAM" id="MobiDB-lite"/>
    </source>
</evidence>
<dbReference type="Proteomes" id="UP000770717">
    <property type="component" value="Unassembled WGS sequence"/>
</dbReference>
<protein>
    <submittedName>
        <fullName evidence="2">Uncharacterized protein</fullName>
    </submittedName>
</protein>
<reference evidence="2" key="1">
    <citation type="thesis" date="2020" institute="ProQuest LLC" country="789 East Eisenhower Parkway, Ann Arbor, MI, USA">
        <title>Comparative Genomics and Chromosome Evolution.</title>
        <authorList>
            <person name="Mudd A.B."/>
        </authorList>
    </citation>
    <scope>NUCLEOTIDE SEQUENCE</scope>
    <source>
        <strain evidence="2">HN-11 Male</strain>
        <tissue evidence="2">Kidney and liver</tissue>
    </source>
</reference>
<comment type="caution">
    <text evidence="2">The sequence shown here is derived from an EMBL/GenBank/DDBJ whole genome shotgun (WGS) entry which is preliminary data.</text>
</comment>
<dbReference type="AlphaFoldDB" id="A0A8J6KAJ8"/>
<keyword evidence="3" id="KW-1185">Reference proteome</keyword>
<accession>A0A8J6KAJ8</accession>
<organism evidence="2 3">
    <name type="scientific">Eleutherodactylus coqui</name>
    <name type="common">Puerto Rican coqui</name>
    <dbReference type="NCBI Taxonomy" id="57060"/>
    <lineage>
        <taxon>Eukaryota</taxon>
        <taxon>Metazoa</taxon>
        <taxon>Chordata</taxon>
        <taxon>Craniata</taxon>
        <taxon>Vertebrata</taxon>
        <taxon>Euteleostomi</taxon>
        <taxon>Amphibia</taxon>
        <taxon>Batrachia</taxon>
        <taxon>Anura</taxon>
        <taxon>Neobatrachia</taxon>
        <taxon>Hyloidea</taxon>
        <taxon>Eleutherodactylidae</taxon>
        <taxon>Eleutherodactylinae</taxon>
        <taxon>Eleutherodactylus</taxon>
        <taxon>Eleutherodactylus</taxon>
    </lineage>
</organism>
<sequence>MFIQRVRHSEMMSQHKKAQTPTASQQWGRAIDKGAWSIPNITKLLYTDCSQARYIYIHFHIGFYISVSRRYHLAPACCTGQYYRLPWGLTVSDLRVLLYSV</sequence>
<evidence type="ECO:0000313" key="2">
    <source>
        <dbReference type="EMBL" id="KAG9486858.1"/>
    </source>
</evidence>